<dbReference type="InterPro" id="IPR057326">
    <property type="entry name" value="KR_dom"/>
</dbReference>
<evidence type="ECO:0000313" key="4">
    <source>
        <dbReference type="EMBL" id="MBF8186908.1"/>
    </source>
</evidence>
<keyword evidence="2" id="KW-0560">Oxidoreductase</keyword>
<dbReference type="AlphaFoldDB" id="A0A931F0Z9"/>
<name>A0A931F0Z9_9ACTN</name>
<dbReference type="PROSITE" id="PS00061">
    <property type="entry name" value="ADH_SHORT"/>
    <property type="match status" value="1"/>
</dbReference>
<dbReference type="NCBIfam" id="NF005559">
    <property type="entry name" value="PRK07231.1"/>
    <property type="match status" value="1"/>
</dbReference>
<accession>A0A931F0Z9</accession>
<dbReference type="PRINTS" id="PR00080">
    <property type="entry name" value="SDRFAMILY"/>
</dbReference>
<dbReference type="GO" id="GO:0032787">
    <property type="term" value="P:monocarboxylic acid metabolic process"/>
    <property type="evidence" value="ECO:0007669"/>
    <property type="project" value="UniProtKB-ARBA"/>
</dbReference>
<dbReference type="FunFam" id="3.40.50.720:FF:000173">
    <property type="entry name" value="3-oxoacyl-[acyl-carrier protein] reductase"/>
    <property type="match status" value="1"/>
</dbReference>
<comment type="similarity">
    <text evidence="1">Belongs to the short-chain dehydrogenases/reductases (SDR) family.</text>
</comment>
<keyword evidence="5" id="KW-1185">Reference proteome</keyword>
<proteinExistence type="inferred from homology"/>
<evidence type="ECO:0000313" key="5">
    <source>
        <dbReference type="Proteomes" id="UP000605361"/>
    </source>
</evidence>
<dbReference type="InterPro" id="IPR020904">
    <property type="entry name" value="Sc_DH/Rdtase_CS"/>
</dbReference>
<dbReference type="InterPro" id="IPR002347">
    <property type="entry name" value="SDR_fam"/>
</dbReference>
<dbReference type="Gene3D" id="3.40.50.720">
    <property type="entry name" value="NAD(P)-binding Rossmann-like Domain"/>
    <property type="match status" value="1"/>
</dbReference>
<dbReference type="PANTHER" id="PTHR42879:SF2">
    <property type="entry name" value="3-OXOACYL-[ACYL-CARRIER-PROTEIN] REDUCTASE FABG"/>
    <property type="match status" value="1"/>
</dbReference>
<feature type="domain" description="Ketoreductase" evidence="3">
    <location>
        <begin position="7"/>
        <end position="193"/>
    </location>
</feature>
<dbReference type="PRINTS" id="PR00081">
    <property type="entry name" value="GDHRDH"/>
</dbReference>
<sequence length="255" mass="27364">MLFPTDTVALVTGAVKGIGRAVAMDLAHEGAEVIVNYRQDEEAAKETIRLIEAAGGRAALAKADIADEDSVRGLFKEIRETYGRLDVLVANAGVSRDRHLITMGVDRFREVLDVNMVGTFLTCREAVRLMEHRRSGSIVTISSAVGIHGGLPGQTNYAASKGGIIAFSKTLANEVSRRGIRVNTVAPGFVETEMTNALPAARRKEYSSRIGLGRMARPEEVAYLVSFLASSRGSYITGSVLEVHGGGFEYGAIIH</sequence>
<dbReference type="RefSeq" id="WP_195895878.1">
    <property type="nucleotide sequence ID" value="NZ_JADOGI010000035.1"/>
</dbReference>
<dbReference type="Pfam" id="PF13561">
    <property type="entry name" value="adh_short_C2"/>
    <property type="match status" value="1"/>
</dbReference>
<protein>
    <submittedName>
        <fullName evidence="4">3-oxoacyl-ACP reductase FabG</fullName>
    </submittedName>
</protein>
<dbReference type="InterPro" id="IPR050259">
    <property type="entry name" value="SDR"/>
</dbReference>
<dbReference type="PANTHER" id="PTHR42879">
    <property type="entry name" value="3-OXOACYL-(ACYL-CARRIER-PROTEIN) REDUCTASE"/>
    <property type="match status" value="1"/>
</dbReference>
<organism evidence="4 5">
    <name type="scientific">Nonomuraea cypriaca</name>
    <dbReference type="NCBI Taxonomy" id="1187855"/>
    <lineage>
        <taxon>Bacteria</taxon>
        <taxon>Bacillati</taxon>
        <taxon>Actinomycetota</taxon>
        <taxon>Actinomycetes</taxon>
        <taxon>Streptosporangiales</taxon>
        <taxon>Streptosporangiaceae</taxon>
        <taxon>Nonomuraea</taxon>
    </lineage>
</organism>
<dbReference type="InterPro" id="IPR036291">
    <property type="entry name" value="NAD(P)-bd_dom_sf"/>
</dbReference>
<dbReference type="NCBIfam" id="NF009466">
    <property type="entry name" value="PRK12826.1-2"/>
    <property type="match status" value="1"/>
</dbReference>
<dbReference type="Proteomes" id="UP000605361">
    <property type="component" value="Unassembled WGS sequence"/>
</dbReference>
<evidence type="ECO:0000256" key="1">
    <source>
        <dbReference type="ARBA" id="ARBA00006484"/>
    </source>
</evidence>
<dbReference type="SMART" id="SM00822">
    <property type="entry name" value="PKS_KR"/>
    <property type="match status" value="1"/>
</dbReference>
<gene>
    <name evidence="4" type="primary">fabG</name>
    <name evidence="4" type="ORF">ITP53_14395</name>
</gene>
<dbReference type="SUPFAM" id="SSF51735">
    <property type="entry name" value="NAD(P)-binding Rossmann-fold domains"/>
    <property type="match status" value="1"/>
</dbReference>
<evidence type="ECO:0000259" key="3">
    <source>
        <dbReference type="SMART" id="SM00822"/>
    </source>
</evidence>
<evidence type="ECO:0000256" key="2">
    <source>
        <dbReference type="ARBA" id="ARBA00023002"/>
    </source>
</evidence>
<dbReference type="GO" id="GO:0016491">
    <property type="term" value="F:oxidoreductase activity"/>
    <property type="evidence" value="ECO:0007669"/>
    <property type="project" value="UniProtKB-KW"/>
</dbReference>
<comment type="caution">
    <text evidence="4">The sequence shown here is derived from an EMBL/GenBank/DDBJ whole genome shotgun (WGS) entry which is preliminary data.</text>
</comment>
<dbReference type="EMBL" id="JADOGI010000035">
    <property type="protein sequence ID" value="MBF8186908.1"/>
    <property type="molecule type" value="Genomic_DNA"/>
</dbReference>
<reference evidence="4" key="1">
    <citation type="submission" date="2020-11" db="EMBL/GenBank/DDBJ databases">
        <title>Whole-genome analyses of Nonomuraea sp. K274.</title>
        <authorList>
            <person name="Veyisoglu A."/>
        </authorList>
    </citation>
    <scope>NUCLEOTIDE SEQUENCE</scope>
    <source>
        <strain evidence="4">K274</strain>
    </source>
</reference>